<dbReference type="PANTHER" id="PTHR30093">
    <property type="entry name" value="GENERAL SECRETION PATHWAY PROTEIN G"/>
    <property type="match status" value="1"/>
</dbReference>
<dbReference type="GO" id="GO:0015628">
    <property type="term" value="P:protein secretion by the type II secretion system"/>
    <property type="evidence" value="ECO:0007669"/>
    <property type="project" value="InterPro"/>
</dbReference>
<keyword evidence="2" id="KW-0812">Transmembrane</keyword>
<dbReference type="PANTHER" id="PTHR30093:SF47">
    <property type="entry name" value="TYPE IV PILUS NON-CORE MINOR PILIN PILE"/>
    <property type="match status" value="1"/>
</dbReference>
<feature type="transmembrane region" description="Helical" evidence="2">
    <location>
        <begin position="21"/>
        <end position="42"/>
    </location>
</feature>
<accession>A0A0G1HYH5</accession>
<sequence length="154" mass="16609">MKAKKTERLVRTGSVRRGFTLLELLVVIGIIGVLTALATVAYSTTQRGGRNTRRKQDLVAIQNALEQYYSDNSFKYPLTSCSDAGTYLKSTWPMDPSSTATTPISYSGNTTCNGSVYCLCGEMEGGKGGNSSLTTCATGTWLDNGPYYCVSNLQ</sequence>
<evidence type="ECO:0000256" key="1">
    <source>
        <dbReference type="ARBA" id="ARBA00022481"/>
    </source>
</evidence>
<protein>
    <recommendedName>
        <fullName evidence="5">Type II secretion system protein G</fullName>
    </recommendedName>
</protein>
<comment type="caution">
    <text evidence="3">The sequence shown here is derived from an EMBL/GenBank/DDBJ whole genome shotgun (WGS) entry which is preliminary data.</text>
</comment>
<evidence type="ECO:0000313" key="4">
    <source>
        <dbReference type="Proteomes" id="UP000034006"/>
    </source>
</evidence>
<organism evidence="3 4">
    <name type="scientific">Candidatus Collierbacteria bacterium GW2011_GWB2_44_22</name>
    <dbReference type="NCBI Taxonomy" id="1618387"/>
    <lineage>
        <taxon>Bacteria</taxon>
        <taxon>Candidatus Collieribacteriota</taxon>
    </lineage>
</organism>
<dbReference type="PRINTS" id="PR00813">
    <property type="entry name" value="BCTERIALGSPG"/>
</dbReference>
<proteinExistence type="predicted"/>
<gene>
    <name evidence="3" type="ORF">UW44_C0005G0052</name>
</gene>
<dbReference type="AlphaFoldDB" id="A0A0G1HYH5"/>
<dbReference type="STRING" id="1618387.UW44_C0005G0052"/>
<dbReference type="Pfam" id="PF07963">
    <property type="entry name" value="N_methyl"/>
    <property type="match status" value="1"/>
</dbReference>
<reference evidence="3 4" key="1">
    <citation type="journal article" date="2015" name="Nature">
        <title>rRNA introns, odd ribosomes, and small enigmatic genomes across a large radiation of phyla.</title>
        <authorList>
            <person name="Brown C.T."/>
            <person name="Hug L.A."/>
            <person name="Thomas B.C."/>
            <person name="Sharon I."/>
            <person name="Castelle C.J."/>
            <person name="Singh A."/>
            <person name="Wilkins M.J."/>
            <person name="Williams K.H."/>
            <person name="Banfield J.F."/>
        </authorList>
    </citation>
    <scope>NUCLEOTIDE SEQUENCE [LARGE SCALE GENOMIC DNA]</scope>
</reference>
<dbReference type="InterPro" id="IPR045584">
    <property type="entry name" value="Pilin-like"/>
</dbReference>
<evidence type="ECO:0008006" key="5">
    <source>
        <dbReference type="Google" id="ProtNLM"/>
    </source>
</evidence>
<dbReference type="EMBL" id="LCIH01000005">
    <property type="protein sequence ID" value="KKT52010.1"/>
    <property type="molecule type" value="Genomic_DNA"/>
</dbReference>
<keyword evidence="1" id="KW-0488">Methylation</keyword>
<name>A0A0G1HYH5_9BACT</name>
<dbReference type="PATRIC" id="fig|1618387.3.peg.464"/>
<dbReference type="PROSITE" id="PS00409">
    <property type="entry name" value="PROKAR_NTER_METHYL"/>
    <property type="match status" value="1"/>
</dbReference>
<keyword evidence="2" id="KW-1133">Transmembrane helix</keyword>
<dbReference type="NCBIfam" id="TIGR02532">
    <property type="entry name" value="IV_pilin_GFxxxE"/>
    <property type="match status" value="1"/>
</dbReference>
<dbReference type="Gene3D" id="3.30.700.10">
    <property type="entry name" value="Glycoprotein, Type 4 Pilin"/>
    <property type="match status" value="1"/>
</dbReference>
<evidence type="ECO:0000313" key="3">
    <source>
        <dbReference type="EMBL" id="KKT52010.1"/>
    </source>
</evidence>
<evidence type="ECO:0000256" key="2">
    <source>
        <dbReference type="SAM" id="Phobius"/>
    </source>
</evidence>
<keyword evidence="2" id="KW-0472">Membrane</keyword>
<dbReference type="GO" id="GO:0015627">
    <property type="term" value="C:type II protein secretion system complex"/>
    <property type="evidence" value="ECO:0007669"/>
    <property type="project" value="InterPro"/>
</dbReference>
<dbReference type="SUPFAM" id="SSF54523">
    <property type="entry name" value="Pili subunits"/>
    <property type="match status" value="1"/>
</dbReference>
<dbReference type="Proteomes" id="UP000034006">
    <property type="component" value="Unassembled WGS sequence"/>
</dbReference>
<dbReference type="InterPro" id="IPR000983">
    <property type="entry name" value="Bac_GSPG_pilin"/>
</dbReference>
<dbReference type="InterPro" id="IPR012902">
    <property type="entry name" value="N_methyl_site"/>
</dbReference>